<protein>
    <submittedName>
        <fullName evidence="2">Virion morphogenesis protein</fullName>
    </submittedName>
</protein>
<sequence length="154" mass="16895">MRVKVVYSKGGLKELAKAAHQAKLEAVAGVLRGATNSDTGASVAAYGLALEYGTSKMPARPFLRQTVEGHKTEWREQLAMGVKRRGIRRAEEVLGVVGRVMRADIIATIKRGDFEPLSPETIKAKERKRRENPAAPLIDTTSLIRSISSEVRNK</sequence>
<organism evidence="2">
    <name type="scientific">Myoviridae sp. ctEwD1</name>
    <dbReference type="NCBI Taxonomy" id="2825063"/>
    <lineage>
        <taxon>Viruses</taxon>
        <taxon>Duplodnaviria</taxon>
        <taxon>Heunggongvirae</taxon>
        <taxon>Uroviricota</taxon>
        <taxon>Caudoviricetes</taxon>
    </lineage>
</organism>
<evidence type="ECO:0000256" key="1">
    <source>
        <dbReference type="SAM" id="MobiDB-lite"/>
    </source>
</evidence>
<proteinExistence type="predicted"/>
<reference evidence="2" key="1">
    <citation type="journal article" date="2021" name="Proc. Natl. Acad. Sci. U.S.A.">
        <title>A Catalog of Tens of Thousands of Viruses from Human Metagenomes Reveals Hidden Associations with Chronic Diseases.</title>
        <authorList>
            <person name="Tisza M.J."/>
            <person name="Buck C.B."/>
        </authorList>
    </citation>
    <scope>NUCLEOTIDE SEQUENCE</scope>
    <source>
        <strain evidence="2">CtEwD1</strain>
    </source>
</reference>
<feature type="region of interest" description="Disordered" evidence="1">
    <location>
        <begin position="120"/>
        <end position="139"/>
    </location>
</feature>
<dbReference type="EMBL" id="BK015352">
    <property type="protein sequence ID" value="DAE02774.1"/>
    <property type="molecule type" value="Genomic_DNA"/>
</dbReference>
<evidence type="ECO:0000313" key="2">
    <source>
        <dbReference type="EMBL" id="DAE02774.1"/>
    </source>
</evidence>
<name>A0A8S5P6R4_9CAUD</name>
<accession>A0A8S5P6R4</accession>